<dbReference type="RefSeq" id="WP_143104165.1">
    <property type="nucleotide sequence ID" value="NZ_FOYI01000010.1"/>
</dbReference>
<evidence type="ECO:0000256" key="1">
    <source>
        <dbReference type="SAM" id="Phobius"/>
    </source>
</evidence>
<protein>
    <recommendedName>
        <fullName evidence="5">VPLPA-CTERM protein sorting domain-containing protein</fullName>
    </recommendedName>
</protein>
<keyword evidence="1" id="KW-1133">Transmembrane helix</keyword>
<keyword evidence="4" id="KW-1185">Reference proteome</keyword>
<evidence type="ECO:0008006" key="5">
    <source>
        <dbReference type="Google" id="ProtNLM"/>
    </source>
</evidence>
<dbReference type="EMBL" id="FOYI01000010">
    <property type="protein sequence ID" value="SFR15717.1"/>
    <property type="molecule type" value="Genomic_DNA"/>
</dbReference>
<evidence type="ECO:0000256" key="2">
    <source>
        <dbReference type="SAM" id="SignalP"/>
    </source>
</evidence>
<keyword evidence="1" id="KW-0472">Membrane</keyword>
<dbReference type="AlphaFoldDB" id="A0A1I6EDI2"/>
<dbReference type="Proteomes" id="UP000199302">
    <property type="component" value="Unassembled WGS sequence"/>
</dbReference>
<accession>A0A1I6EDI2</accession>
<evidence type="ECO:0000313" key="3">
    <source>
        <dbReference type="EMBL" id="SFR15717.1"/>
    </source>
</evidence>
<keyword evidence="2" id="KW-0732">Signal</keyword>
<dbReference type="STRING" id="871652.SAMN04515673_11038"/>
<reference evidence="3 4" key="1">
    <citation type="submission" date="2016-10" db="EMBL/GenBank/DDBJ databases">
        <authorList>
            <person name="de Groot N.N."/>
        </authorList>
    </citation>
    <scope>NUCLEOTIDE SEQUENCE [LARGE SCALE GENOMIC DNA]</scope>
    <source>
        <strain evidence="4">KMM 9023,NRIC 0796,JCM 17311,KCTC 23692</strain>
    </source>
</reference>
<organism evidence="3 4">
    <name type="scientific">Poseidonocella sedimentorum</name>
    <dbReference type="NCBI Taxonomy" id="871652"/>
    <lineage>
        <taxon>Bacteria</taxon>
        <taxon>Pseudomonadati</taxon>
        <taxon>Pseudomonadota</taxon>
        <taxon>Alphaproteobacteria</taxon>
        <taxon>Rhodobacterales</taxon>
        <taxon>Roseobacteraceae</taxon>
        <taxon>Poseidonocella</taxon>
    </lineage>
</organism>
<evidence type="ECO:0000313" key="4">
    <source>
        <dbReference type="Proteomes" id="UP000199302"/>
    </source>
</evidence>
<feature type="signal peptide" evidence="2">
    <location>
        <begin position="1"/>
        <end position="24"/>
    </location>
</feature>
<feature type="transmembrane region" description="Helical" evidence="1">
    <location>
        <begin position="212"/>
        <end position="231"/>
    </location>
</feature>
<name>A0A1I6EDI2_9RHOB</name>
<proteinExistence type="predicted"/>
<feature type="chain" id="PRO_5011659391" description="VPLPA-CTERM protein sorting domain-containing protein" evidence="2">
    <location>
        <begin position="25"/>
        <end position="237"/>
    </location>
</feature>
<sequence>MRFMPGFFPATLAATLAIAAPARGAVVNGDFSAGLTGFTAEACAFVCTLDPANWISIADAGGNPYLEISTGSTLEGMTYAGVTTPITISATARTLSFDARLISDLTDPGSSGTSPFVDSLSVFLFDSALNYTWIFDIESSGATVDPFANPALSGASLAAPADPLFDWHAEVDLGGFMGQAVSLGIAAFSANDGRSLRGGFDNFTLTGEPATVPLPAGLPLLLGALGLTGLLRARLRR</sequence>
<gene>
    <name evidence="3" type="ORF">SAMN04515673_11038</name>
</gene>
<keyword evidence="1" id="KW-0812">Transmembrane</keyword>